<sequence>MNYVHKQNKGKFFFERLSLLTDVRHSKITVNVQNDIRFPGRTIELFFTRLVDTLRRCVRINARYCMKDVTLKFIKRMGIIPGGDIFQISLKEKSGIDKSGERGGQSLLERT</sequence>
<protein>
    <submittedName>
        <fullName evidence="1">Uncharacterized protein</fullName>
    </submittedName>
</protein>
<evidence type="ECO:0000313" key="2">
    <source>
        <dbReference type="Proteomes" id="UP000887116"/>
    </source>
</evidence>
<evidence type="ECO:0000313" key="1">
    <source>
        <dbReference type="EMBL" id="GFQ87875.1"/>
    </source>
</evidence>
<proteinExistence type="predicted"/>
<dbReference type="Proteomes" id="UP000887116">
    <property type="component" value="Unassembled WGS sequence"/>
</dbReference>
<dbReference type="EMBL" id="BMAO01003449">
    <property type="protein sequence ID" value="GFQ87875.1"/>
    <property type="molecule type" value="Genomic_DNA"/>
</dbReference>
<reference evidence="1" key="1">
    <citation type="submission" date="2020-07" db="EMBL/GenBank/DDBJ databases">
        <title>Multicomponent nature underlies the extraordinary mechanical properties of spider dragline silk.</title>
        <authorList>
            <person name="Kono N."/>
            <person name="Nakamura H."/>
            <person name="Mori M."/>
            <person name="Yoshida Y."/>
            <person name="Ohtoshi R."/>
            <person name="Malay A.D."/>
            <person name="Moran D.A.P."/>
            <person name="Tomita M."/>
            <person name="Numata K."/>
            <person name="Arakawa K."/>
        </authorList>
    </citation>
    <scope>NUCLEOTIDE SEQUENCE</scope>
</reference>
<accession>A0A8X6KVA3</accession>
<organism evidence="1 2">
    <name type="scientific">Trichonephila clavata</name>
    <name type="common">Joro spider</name>
    <name type="synonym">Nephila clavata</name>
    <dbReference type="NCBI Taxonomy" id="2740835"/>
    <lineage>
        <taxon>Eukaryota</taxon>
        <taxon>Metazoa</taxon>
        <taxon>Ecdysozoa</taxon>
        <taxon>Arthropoda</taxon>
        <taxon>Chelicerata</taxon>
        <taxon>Arachnida</taxon>
        <taxon>Araneae</taxon>
        <taxon>Araneomorphae</taxon>
        <taxon>Entelegynae</taxon>
        <taxon>Araneoidea</taxon>
        <taxon>Nephilidae</taxon>
        <taxon>Trichonephila</taxon>
    </lineage>
</organism>
<comment type="caution">
    <text evidence="1">The sequence shown here is derived from an EMBL/GenBank/DDBJ whole genome shotgun (WGS) entry which is preliminary data.</text>
</comment>
<name>A0A8X6KVA3_TRICU</name>
<gene>
    <name evidence="1" type="ORF">TNCT_396101</name>
</gene>
<keyword evidence="2" id="KW-1185">Reference proteome</keyword>
<dbReference type="AlphaFoldDB" id="A0A8X6KVA3"/>